<gene>
    <name evidence="11" type="primary">103315823</name>
</gene>
<dbReference type="Proteomes" id="UP000002358">
    <property type="component" value="Chromosome 1"/>
</dbReference>
<evidence type="ECO:0000256" key="3">
    <source>
        <dbReference type="ARBA" id="ARBA00022801"/>
    </source>
</evidence>
<dbReference type="AlphaFoldDB" id="A0A7M7H3C3"/>
<dbReference type="InterPro" id="IPR024079">
    <property type="entry name" value="MetalloPept_cat_dom_sf"/>
</dbReference>
<keyword evidence="3" id="KW-0378">Hydrolase</keyword>
<dbReference type="OMA" id="HERQFET"/>
<feature type="domain" description="Peptidase M12B" evidence="10">
    <location>
        <begin position="91"/>
        <end position="309"/>
    </location>
</feature>
<organism evidence="11 12">
    <name type="scientific">Nasonia vitripennis</name>
    <name type="common">Parasitic wasp</name>
    <dbReference type="NCBI Taxonomy" id="7425"/>
    <lineage>
        <taxon>Eukaryota</taxon>
        <taxon>Metazoa</taxon>
        <taxon>Ecdysozoa</taxon>
        <taxon>Arthropoda</taxon>
        <taxon>Hexapoda</taxon>
        <taxon>Insecta</taxon>
        <taxon>Pterygota</taxon>
        <taxon>Neoptera</taxon>
        <taxon>Endopterygota</taxon>
        <taxon>Hymenoptera</taxon>
        <taxon>Apocrita</taxon>
        <taxon>Proctotrupomorpha</taxon>
        <taxon>Chalcidoidea</taxon>
        <taxon>Pteromalidae</taxon>
        <taxon>Pteromalinae</taxon>
        <taxon>Nasonia</taxon>
    </lineage>
</organism>
<evidence type="ECO:0000256" key="1">
    <source>
        <dbReference type="ARBA" id="ARBA00022670"/>
    </source>
</evidence>
<dbReference type="SUPFAM" id="SSF55486">
    <property type="entry name" value="Metalloproteases ('zincins'), catalytic domain"/>
    <property type="match status" value="1"/>
</dbReference>
<keyword evidence="5" id="KW-0482">Metalloprotease</keyword>
<feature type="binding site" evidence="8">
    <location>
        <position position="245"/>
    </location>
    <ligand>
        <name>Zn(2+)</name>
        <dbReference type="ChEBI" id="CHEBI:29105"/>
        <note>catalytic</note>
    </ligand>
</feature>
<dbReference type="OrthoDB" id="7695528at2759"/>
<evidence type="ECO:0000256" key="9">
    <source>
        <dbReference type="SAM" id="SignalP"/>
    </source>
</evidence>
<evidence type="ECO:0000256" key="2">
    <source>
        <dbReference type="ARBA" id="ARBA00022723"/>
    </source>
</evidence>
<dbReference type="PANTHER" id="PTHR11905:SF249">
    <property type="entry name" value="SOL NARAE, ISOFORM C"/>
    <property type="match status" value="1"/>
</dbReference>
<feature type="binding site" evidence="8">
    <location>
        <position position="255"/>
    </location>
    <ligand>
        <name>Zn(2+)</name>
        <dbReference type="ChEBI" id="CHEBI:29105"/>
        <note>catalytic</note>
    </ligand>
</feature>
<dbReference type="Pfam" id="PF17771">
    <property type="entry name" value="ADAMTS_CR_2"/>
    <property type="match status" value="1"/>
</dbReference>
<dbReference type="InParanoid" id="A0A7M7H3C3"/>
<protein>
    <recommendedName>
        <fullName evidence="10">Peptidase M12B domain-containing protein</fullName>
    </recommendedName>
</protein>
<keyword evidence="6" id="KW-1015">Disulfide bond</keyword>
<evidence type="ECO:0000256" key="7">
    <source>
        <dbReference type="ARBA" id="ARBA00023180"/>
    </source>
</evidence>
<dbReference type="GO" id="GO:0004222">
    <property type="term" value="F:metalloendopeptidase activity"/>
    <property type="evidence" value="ECO:0007669"/>
    <property type="project" value="InterPro"/>
</dbReference>
<keyword evidence="12" id="KW-1185">Reference proteome</keyword>
<evidence type="ECO:0000259" key="10">
    <source>
        <dbReference type="PROSITE" id="PS50215"/>
    </source>
</evidence>
<feature type="active site" evidence="8">
    <location>
        <position position="246"/>
    </location>
</feature>
<keyword evidence="7" id="KW-0325">Glycoprotein</keyword>
<feature type="binding site" evidence="8">
    <location>
        <position position="249"/>
    </location>
    <ligand>
        <name>Zn(2+)</name>
        <dbReference type="ChEBI" id="CHEBI:29105"/>
        <note>catalytic</note>
    </ligand>
</feature>
<evidence type="ECO:0000256" key="8">
    <source>
        <dbReference type="PROSITE-ProRule" id="PRU00276"/>
    </source>
</evidence>
<dbReference type="InterPro" id="IPR001590">
    <property type="entry name" value="Peptidase_M12B"/>
</dbReference>
<accession>A0A7M7H3C3</accession>
<dbReference type="GO" id="GO:0006509">
    <property type="term" value="P:membrane protein ectodomain proteolysis"/>
    <property type="evidence" value="ECO:0007669"/>
    <property type="project" value="TreeGrafter"/>
</dbReference>
<dbReference type="PANTHER" id="PTHR11905">
    <property type="entry name" value="ADAM A DISINTEGRIN AND METALLOPROTEASE DOMAIN"/>
    <property type="match status" value="1"/>
</dbReference>
<keyword evidence="2 8" id="KW-0479">Metal-binding</keyword>
<dbReference type="KEGG" id="nvi:103315823"/>
<feature type="signal peptide" evidence="9">
    <location>
        <begin position="1"/>
        <end position="21"/>
    </location>
</feature>
<name>A0A7M7H3C3_NASVI</name>
<evidence type="ECO:0000256" key="4">
    <source>
        <dbReference type="ARBA" id="ARBA00022833"/>
    </source>
</evidence>
<keyword evidence="9" id="KW-0732">Signal</keyword>
<dbReference type="EnsemblMetazoa" id="XM_008206499">
    <property type="protein sequence ID" value="XP_008204721"/>
    <property type="gene ID" value="LOC103315823"/>
</dbReference>
<dbReference type="PROSITE" id="PS50215">
    <property type="entry name" value="ADAM_MEPRO"/>
    <property type="match status" value="1"/>
</dbReference>
<reference evidence="11" key="1">
    <citation type="submission" date="2021-01" db="UniProtKB">
        <authorList>
            <consortium name="EnsemblMetazoa"/>
        </authorList>
    </citation>
    <scope>IDENTIFICATION</scope>
</reference>
<feature type="chain" id="PRO_5029490740" description="Peptidase M12B domain-containing protein" evidence="9">
    <location>
        <begin position="22"/>
        <end position="386"/>
    </location>
</feature>
<evidence type="ECO:0000313" key="12">
    <source>
        <dbReference type="Proteomes" id="UP000002358"/>
    </source>
</evidence>
<sequence>MNKRSLLILFVLGLAVSVLSSTEFFIGSNTPVWFLESNSADSESPRLSIIPNALEEAGLSENNATLHFLDNRNDEGNHKLPKKQTKGLDELFLEILVVVDHRLYRKLGENIADALNYVVSFWNGVNLRYELITSPTVYVNIAGIILSKDPNALYYVQQSKNSRGNVNANKVLFEGGKYFLYEKRFKNYDIAVTMTTEDICSVGAADICYSNIVGLSLLGKACHSHLNTVIIEDNGGFGGIIVATHEIAHLLGVPHDGTGEAIRCSISDGYIMTPSASVEENNFKWSTCSQKILHKFSLGSGASCLKNAPNVGSTIIPGLPGKLLSANQQCARAGYSTPCFNGKRICNALSCFRTDYKYCDADGPAAEGTTCGENLYCRDGKCVPEN</sequence>
<proteinExistence type="predicted"/>
<keyword evidence="1" id="KW-0645">Protease</keyword>
<dbReference type="Gene3D" id="3.40.390.10">
    <property type="entry name" value="Collagenase (Catalytic Domain)"/>
    <property type="match status" value="1"/>
</dbReference>
<dbReference type="Pfam" id="PF01421">
    <property type="entry name" value="Reprolysin"/>
    <property type="match status" value="1"/>
</dbReference>
<dbReference type="Gene3D" id="3.40.1620.60">
    <property type="match status" value="1"/>
</dbReference>
<dbReference type="SMR" id="A0A7M7H3C3"/>
<keyword evidence="4 8" id="KW-0862">Zinc</keyword>
<dbReference type="InterPro" id="IPR041645">
    <property type="entry name" value="ADAMTS_CR_2"/>
</dbReference>
<evidence type="ECO:0000313" key="11">
    <source>
        <dbReference type="EnsemblMetazoa" id="XP_008204721"/>
    </source>
</evidence>
<evidence type="ECO:0000256" key="5">
    <source>
        <dbReference type="ARBA" id="ARBA00023049"/>
    </source>
</evidence>
<dbReference type="GO" id="GO:0046872">
    <property type="term" value="F:metal ion binding"/>
    <property type="evidence" value="ECO:0007669"/>
    <property type="project" value="UniProtKB-KW"/>
</dbReference>
<evidence type="ECO:0000256" key="6">
    <source>
        <dbReference type="ARBA" id="ARBA00023157"/>
    </source>
</evidence>
<comment type="caution">
    <text evidence="8">Lacks conserved residue(s) required for the propagation of feature annotation.</text>
</comment>